<sequence length="154" mass="17213">MIETDATTSAIQLTPNQFFPKSVKSQLRHPKILQFFYHSSISSPLISTQISIPNPVITHLKIAALKPLIPNCKSQTPNCKSQFFLVLNTDLPSFQPSSLEYQYSLHPSLTAAPLSVTGISPFATPSLFPFTCVLIFRFHTLALLNSYLFHVFCK</sequence>
<name>A0A9Q0U8I5_SALPP</name>
<keyword evidence="2" id="KW-1185">Reference proteome</keyword>
<evidence type="ECO:0000313" key="1">
    <source>
        <dbReference type="EMBL" id="KAJ6725405.1"/>
    </source>
</evidence>
<accession>A0A9Q0U8I5</accession>
<evidence type="ECO:0000313" key="2">
    <source>
        <dbReference type="Proteomes" id="UP001151532"/>
    </source>
</evidence>
<protein>
    <submittedName>
        <fullName evidence="1">Uncharacterized protein</fullName>
    </submittedName>
</protein>
<reference evidence="1" key="2">
    <citation type="journal article" date="2023" name="Int. J. Mol. Sci.">
        <title>De Novo Assembly and Annotation of 11 Diverse Shrub Willow (Salix) Genomes Reveals Novel Gene Organization in Sex-Linked Regions.</title>
        <authorList>
            <person name="Hyden B."/>
            <person name="Feng K."/>
            <person name="Yates T.B."/>
            <person name="Jawdy S."/>
            <person name="Cereghino C."/>
            <person name="Smart L.B."/>
            <person name="Muchero W."/>
        </authorList>
    </citation>
    <scope>NUCLEOTIDE SEQUENCE</scope>
    <source>
        <tissue evidence="1">Shoot tip</tissue>
    </source>
</reference>
<organism evidence="1 2">
    <name type="scientific">Salix purpurea</name>
    <name type="common">Purple osier willow</name>
    <dbReference type="NCBI Taxonomy" id="77065"/>
    <lineage>
        <taxon>Eukaryota</taxon>
        <taxon>Viridiplantae</taxon>
        <taxon>Streptophyta</taxon>
        <taxon>Embryophyta</taxon>
        <taxon>Tracheophyta</taxon>
        <taxon>Spermatophyta</taxon>
        <taxon>Magnoliopsida</taxon>
        <taxon>eudicotyledons</taxon>
        <taxon>Gunneridae</taxon>
        <taxon>Pentapetalae</taxon>
        <taxon>rosids</taxon>
        <taxon>fabids</taxon>
        <taxon>Malpighiales</taxon>
        <taxon>Salicaceae</taxon>
        <taxon>Saliceae</taxon>
        <taxon>Salix</taxon>
    </lineage>
</organism>
<dbReference type="AlphaFoldDB" id="A0A9Q0U8I5"/>
<reference evidence="1" key="1">
    <citation type="submission" date="2022-11" db="EMBL/GenBank/DDBJ databases">
        <authorList>
            <person name="Hyden B.L."/>
            <person name="Feng K."/>
            <person name="Yates T."/>
            <person name="Jawdy S."/>
            <person name="Smart L.B."/>
            <person name="Muchero W."/>
        </authorList>
    </citation>
    <scope>NUCLEOTIDE SEQUENCE</scope>
    <source>
        <tissue evidence="1">Shoot tip</tissue>
    </source>
</reference>
<dbReference type="EMBL" id="JAPFFK010000013">
    <property type="protein sequence ID" value="KAJ6725405.1"/>
    <property type="molecule type" value="Genomic_DNA"/>
</dbReference>
<proteinExistence type="predicted"/>
<gene>
    <name evidence="1" type="ORF">OIU79_003725</name>
</gene>
<dbReference type="Proteomes" id="UP001151532">
    <property type="component" value="Chromosome 8"/>
</dbReference>
<comment type="caution">
    <text evidence="1">The sequence shown here is derived from an EMBL/GenBank/DDBJ whole genome shotgun (WGS) entry which is preliminary data.</text>
</comment>